<dbReference type="VEuPathDB" id="FungiDB:PPTG_06394"/>
<protein>
    <submittedName>
        <fullName evidence="2">Uncharacterized protein</fullName>
    </submittedName>
</protein>
<name>W2JZL7_PHYNI</name>
<feature type="transmembrane region" description="Helical" evidence="1">
    <location>
        <begin position="94"/>
        <end position="113"/>
    </location>
</feature>
<keyword evidence="1" id="KW-0812">Transmembrane</keyword>
<dbReference type="OrthoDB" id="179666at2759"/>
<dbReference type="Proteomes" id="UP000054423">
    <property type="component" value="Unassembled WGS sequence"/>
</dbReference>
<keyword evidence="1" id="KW-0472">Membrane</keyword>
<evidence type="ECO:0000256" key="1">
    <source>
        <dbReference type="SAM" id="Phobius"/>
    </source>
</evidence>
<organism evidence="2">
    <name type="scientific">Phytophthora nicotianae</name>
    <name type="common">Potato buckeye rot agent</name>
    <name type="synonym">Phytophthora parasitica</name>
    <dbReference type="NCBI Taxonomy" id="4792"/>
    <lineage>
        <taxon>Eukaryota</taxon>
        <taxon>Sar</taxon>
        <taxon>Stramenopiles</taxon>
        <taxon>Oomycota</taxon>
        <taxon>Peronosporomycetes</taxon>
        <taxon>Peronosporales</taxon>
        <taxon>Peronosporaceae</taxon>
        <taxon>Phytophthora</taxon>
    </lineage>
</organism>
<gene>
    <name evidence="2" type="ORF">L917_20808</name>
</gene>
<feature type="non-terminal residue" evidence="2">
    <location>
        <position position="1"/>
    </location>
</feature>
<dbReference type="EMBL" id="KI683313">
    <property type="protein sequence ID" value="ETL78376.1"/>
    <property type="molecule type" value="Genomic_DNA"/>
</dbReference>
<dbReference type="AlphaFoldDB" id="W2JZL7"/>
<proteinExistence type="predicted"/>
<sequence length="135" mass="13908">YEACAGQDEAGLYEACGGTVVKADDKCTIVETGEKPCCQGCENTEVTCVALLDLPNTSADIMRCEPSGGGGAYSSPSTSYGAVLLTETVQEHPAATALLGATTLIAVVALVVVRRRAVASFSAQTADDAYYPLLH</sequence>
<keyword evidence="1" id="KW-1133">Transmembrane helix</keyword>
<accession>W2JZL7</accession>
<reference evidence="2" key="1">
    <citation type="submission" date="2013-11" db="EMBL/GenBank/DDBJ databases">
        <title>The Genome Sequence of Phytophthora parasitica CHvinca01.</title>
        <authorList>
            <consortium name="The Broad Institute Genomics Platform"/>
            <person name="Russ C."/>
            <person name="Tyler B."/>
            <person name="Panabieres F."/>
            <person name="Shan W."/>
            <person name="Tripathy S."/>
            <person name="Grunwald N."/>
            <person name="Machado M."/>
            <person name="Johnson C.S."/>
            <person name="Arredondo F."/>
            <person name="Hong C."/>
            <person name="Coffey M."/>
            <person name="Young S.K."/>
            <person name="Zeng Q."/>
            <person name="Gargeya S."/>
            <person name="Fitzgerald M."/>
            <person name="Abouelleil A."/>
            <person name="Alvarado L."/>
            <person name="Chapman S.B."/>
            <person name="Gainer-Dewar J."/>
            <person name="Goldberg J."/>
            <person name="Griggs A."/>
            <person name="Gujja S."/>
            <person name="Hansen M."/>
            <person name="Howarth C."/>
            <person name="Imamovic A."/>
            <person name="Ireland A."/>
            <person name="Larimer J."/>
            <person name="McCowan C."/>
            <person name="Murphy C."/>
            <person name="Pearson M."/>
            <person name="Poon T.W."/>
            <person name="Priest M."/>
            <person name="Roberts A."/>
            <person name="Saif S."/>
            <person name="Shea T."/>
            <person name="Sykes S."/>
            <person name="Wortman J."/>
            <person name="Nusbaum C."/>
            <person name="Birren B."/>
        </authorList>
    </citation>
    <scope>NUCLEOTIDE SEQUENCE [LARGE SCALE GENOMIC DNA]</scope>
    <source>
        <strain evidence="2">CHvinca01</strain>
    </source>
</reference>
<evidence type="ECO:0000313" key="2">
    <source>
        <dbReference type="EMBL" id="ETL78376.1"/>
    </source>
</evidence>